<protein>
    <submittedName>
        <fullName evidence="1">Uncharacterized protein</fullName>
    </submittedName>
</protein>
<dbReference type="InterPro" id="IPR028082">
    <property type="entry name" value="Peripla_BP_I"/>
</dbReference>
<dbReference type="RefSeq" id="WP_338096486.1">
    <property type="nucleotide sequence ID" value="NZ_JAWDKB010000005.1"/>
</dbReference>
<dbReference type="AlphaFoldDB" id="A0AAE4MHK8"/>
<evidence type="ECO:0000313" key="2">
    <source>
        <dbReference type="Proteomes" id="UP001283212"/>
    </source>
</evidence>
<keyword evidence="2" id="KW-1185">Reference proteome</keyword>
<comment type="caution">
    <text evidence="1">The sequence shown here is derived from an EMBL/GenBank/DDBJ whole genome shotgun (WGS) entry which is preliminary data.</text>
</comment>
<name>A0AAE4MHK8_9EURY</name>
<dbReference type="PANTHER" id="PTHR30483">
    <property type="entry name" value="LEUCINE-SPECIFIC-BINDING PROTEIN"/>
    <property type="match status" value="1"/>
</dbReference>
<organism evidence="1 2">
    <name type="scientific">Methanorbis rubei</name>
    <dbReference type="NCBI Taxonomy" id="3028300"/>
    <lineage>
        <taxon>Archaea</taxon>
        <taxon>Methanobacteriati</taxon>
        <taxon>Methanobacteriota</taxon>
        <taxon>Stenosarchaea group</taxon>
        <taxon>Methanomicrobia</taxon>
        <taxon>Methanomicrobiales</taxon>
        <taxon>Methanocorpusculaceae</taxon>
        <taxon>Methanorbis</taxon>
    </lineage>
</organism>
<dbReference type="InterPro" id="IPR051010">
    <property type="entry name" value="BCAA_transport"/>
</dbReference>
<dbReference type="SUPFAM" id="SSF53822">
    <property type="entry name" value="Periplasmic binding protein-like I"/>
    <property type="match status" value="2"/>
</dbReference>
<dbReference type="Proteomes" id="UP001283212">
    <property type="component" value="Unassembled WGS sequence"/>
</dbReference>
<accession>A0AAE4MHK8</accession>
<sequence length="704" mass="73464">MKQVVALLLIALTLVVAFAVLTGGGGDEVQPPTPVIDPPQHRETIGVLLPTDSVVGTQVRNGIDTAYLLQDAATRPSLVYLNSTEDVPSDMVAVITATDSVSEEWDAALGSSNIVHLAVASPGYATVAPDGVVTFSTPPYYEVASLKSLLRQHDAIAVLGPDNSYTAAYIQALEDSVSGRVVSGTYSSPSGELASLRSLLDQKPGLLIVTGGSDVPAIVAKARELGLTGPVLVSSWVGEDAGTMNDSRMEGVYTAKRISDISSHPFYNVYSVRFDTSASVYAAEGYDAMMTLSRLVPQSNGNTVYISGWYMDKTYEGAAGSYEFDISGCGRILMQIAQFRSGSVVLVDTYAPPPSEVVIGVYGNVEVVRGATAAAEFINTANQIALPGAATSGISGIYGAKVRILPLESGSPVPSDVVAVMGDLSGVVTNRPAVQTVSGSEYRAGDWSVSLSPDEEAGIAQLVTVLDARKSYGHSTNITVLAPEGFVLPSSAASLLEEHGYSVETVSYSLPLTKAGADALFSGQTRPGEVILSFPDGADDLTLLLDAARMSNSLPSVWYVAGDTILGDPKVVQSVLIYDYLTASDIWSSELGKSKPVIRDVSLFYSKVHPGQSMTGVSARSFEAVVMLADAMSVSGSTTPAAVGSALKNLRYSADQSIFSGSGISFDELGNAVGPNTMLLQSQGGITRVVLGAGDLISAAERQM</sequence>
<evidence type="ECO:0000313" key="1">
    <source>
        <dbReference type="EMBL" id="MDV0443978.1"/>
    </source>
</evidence>
<reference evidence="1 2" key="1">
    <citation type="submission" date="2023-06" db="EMBL/GenBank/DDBJ databases">
        <title>Genome sequence of Methancorpusculaceae sp. Cs1.</title>
        <authorList>
            <person name="Protasov E."/>
            <person name="Platt K."/>
            <person name="Poehlein A."/>
            <person name="Daniel R."/>
            <person name="Brune A."/>
        </authorList>
    </citation>
    <scope>NUCLEOTIDE SEQUENCE [LARGE SCALE GENOMIC DNA]</scope>
    <source>
        <strain evidence="1 2">Cs1</strain>
    </source>
</reference>
<dbReference type="EMBL" id="JAWDKB010000005">
    <property type="protein sequence ID" value="MDV0443978.1"/>
    <property type="molecule type" value="Genomic_DNA"/>
</dbReference>
<dbReference type="Gene3D" id="3.40.50.2300">
    <property type="match status" value="2"/>
</dbReference>
<dbReference type="PANTHER" id="PTHR30483:SF6">
    <property type="entry name" value="PERIPLASMIC BINDING PROTEIN OF ABC TRANSPORTER FOR NATURAL AMINO ACIDS"/>
    <property type="match status" value="1"/>
</dbReference>
<gene>
    <name evidence="1" type="ORF">McpCs1_13660</name>
</gene>
<proteinExistence type="predicted"/>